<evidence type="ECO:0000313" key="1">
    <source>
        <dbReference type="EMBL" id="MPN05983.1"/>
    </source>
</evidence>
<reference evidence="1" key="1">
    <citation type="submission" date="2019-08" db="EMBL/GenBank/DDBJ databases">
        <authorList>
            <person name="Kucharzyk K."/>
            <person name="Murdoch R.W."/>
            <person name="Higgins S."/>
            <person name="Loffler F."/>
        </authorList>
    </citation>
    <scope>NUCLEOTIDE SEQUENCE</scope>
</reference>
<accession>A0A645F002</accession>
<organism evidence="1">
    <name type="scientific">bioreactor metagenome</name>
    <dbReference type="NCBI Taxonomy" id="1076179"/>
    <lineage>
        <taxon>unclassified sequences</taxon>
        <taxon>metagenomes</taxon>
        <taxon>ecological metagenomes</taxon>
    </lineage>
</organism>
<dbReference type="AlphaFoldDB" id="A0A645F002"/>
<protein>
    <submittedName>
        <fullName evidence="1">Uncharacterized protein</fullName>
    </submittedName>
</protein>
<proteinExistence type="predicted"/>
<dbReference type="EMBL" id="VSSQ01051868">
    <property type="protein sequence ID" value="MPN05983.1"/>
    <property type="molecule type" value="Genomic_DNA"/>
</dbReference>
<gene>
    <name evidence="1" type="ORF">SDC9_153237</name>
</gene>
<comment type="caution">
    <text evidence="1">The sequence shown here is derived from an EMBL/GenBank/DDBJ whole genome shotgun (WGS) entry which is preliminary data.</text>
</comment>
<name>A0A645F002_9ZZZZ</name>
<sequence length="106" mass="12035">MVAWIRGDGDGDPQTRLFGIRLEMVVPISRRLSGGNFPQVKMGHLLGIHLFGCHSTKAICAWLLFNGPIFIDDGAIDEHHACFLFQRHLSQQVFHPNLNRLAWIFI</sequence>